<dbReference type="InterPro" id="IPR054593">
    <property type="entry name" value="Beta-mannosidase-like_N2"/>
</dbReference>
<dbReference type="AlphaFoldDB" id="A0A8J6ULC2"/>
<evidence type="ECO:0000256" key="3">
    <source>
        <dbReference type="SAM" id="SignalP"/>
    </source>
</evidence>
<keyword evidence="2 5" id="KW-0378">Hydrolase</keyword>
<evidence type="ECO:0000313" key="6">
    <source>
        <dbReference type="Proteomes" id="UP000638014"/>
    </source>
</evidence>
<organism evidence="5 6">
    <name type="scientific">Neiella litorisoli</name>
    <dbReference type="NCBI Taxonomy" id="2771431"/>
    <lineage>
        <taxon>Bacteria</taxon>
        <taxon>Pseudomonadati</taxon>
        <taxon>Pseudomonadota</taxon>
        <taxon>Gammaproteobacteria</taxon>
        <taxon>Alteromonadales</taxon>
        <taxon>Echinimonadaceae</taxon>
        <taxon>Neiella</taxon>
    </lineage>
</organism>
<dbReference type="GO" id="GO:0004553">
    <property type="term" value="F:hydrolase activity, hydrolyzing O-glycosyl compounds"/>
    <property type="evidence" value="ECO:0007669"/>
    <property type="project" value="UniProtKB-ARBA"/>
</dbReference>
<dbReference type="SUPFAM" id="SSF49785">
    <property type="entry name" value="Galactose-binding domain-like"/>
    <property type="match status" value="2"/>
</dbReference>
<accession>A0A8J6ULC2</accession>
<evidence type="ECO:0000259" key="4">
    <source>
        <dbReference type="Pfam" id="PF22666"/>
    </source>
</evidence>
<feature type="domain" description="Beta-mannosidase-like galactose-binding" evidence="4">
    <location>
        <begin position="962"/>
        <end position="1036"/>
    </location>
</feature>
<dbReference type="RefSeq" id="WP_191143787.1">
    <property type="nucleotide sequence ID" value="NZ_JACXAF010000004.1"/>
</dbReference>
<dbReference type="NCBIfam" id="NF045579">
    <property type="entry name" value="rhamnoside_JR"/>
    <property type="match status" value="1"/>
</dbReference>
<keyword evidence="1 3" id="KW-0732">Signal</keyword>
<name>A0A8J6ULC2_9GAMM</name>
<evidence type="ECO:0000313" key="5">
    <source>
        <dbReference type="EMBL" id="MBD1388680.1"/>
    </source>
</evidence>
<evidence type="ECO:0000256" key="1">
    <source>
        <dbReference type="ARBA" id="ARBA00022729"/>
    </source>
</evidence>
<dbReference type="InterPro" id="IPR008979">
    <property type="entry name" value="Galactose-bd-like_sf"/>
</dbReference>
<gene>
    <name evidence="5" type="ORF">IC617_04490</name>
</gene>
<keyword evidence="6" id="KW-1185">Reference proteome</keyword>
<protein>
    <submittedName>
        <fullName evidence="5">Glycoside hydrolase</fullName>
    </submittedName>
</protein>
<feature type="chain" id="PRO_5035322636" evidence="3">
    <location>
        <begin position="20"/>
        <end position="1107"/>
    </location>
</feature>
<reference evidence="5" key="1">
    <citation type="submission" date="2020-09" db="EMBL/GenBank/DDBJ databases">
        <title>A novel bacterium of genus Neiella, isolated from South China Sea.</title>
        <authorList>
            <person name="Huang H."/>
            <person name="Mo K."/>
            <person name="Hu Y."/>
        </authorList>
    </citation>
    <scope>NUCLEOTIDE SEQUENCE</scope>
    <source>
        <strain evidence="5">HB171785</strain>
    </source>
</reference>
<dbReference type="PANTHER" id="PTHR43817:SF1">
    <property type="entry name" value="HYDROLASE, FAMILY 43, PUTATIVE (AFU_ORTHOLOGUE AFUA_3G01660)-RELATED"/>
    <property type="match status" value="1"/>
</dbReference>
<evidence type="ECO:0000256" key="2">
    <source>
        <dbReference type="ARBA" id="ARBA00022801"/>
    </source>
</evidence>
<dbReference type="PANTHER" id="PTHR43817">
    <property type="entry name" value="GLYCOSYL HYDROLASE"/>
    <property type="match status" value="1"/>
</dbReference>
<comment type="caution">
    <text evidence="5">The sequence shown here is derived from an EMBL/GenBank/DDBJ whole genome shotgun (WGS) entry which is preliminary data.</text>
</comment>
<sequence length="1107" mass="125474">MNRYLVTLALVFSIFTASANSLVDTFESPKETDKPWAFWYWINGNMTQEGIYADLKSMADAGLGGVLLMHINEHGMVPQGPVRFLSDDYQQLLQFTFKTAAELNLQVNLYNGEGWSVAGGPWISPELGMKELAWSEVNISDRNQAIKFAKSHAPLGYYQDIATLAFPTPKGFVEPNFQQLLDEVRVSGEKWYQPSAANKAVDGDWNTQVSPTLDEKTGEIYIELDFEEPYTFRNAFVKFAAYGMMGRNYLLVSDDGDNYREVASAHRGQIYDDIGCFQFEPVTTRHAKLVFKPTDNKLLYTAMPKVQVSVREIALDNRPRIDDWCKKAAHSFPFFDPKAERQQFSQQIDSANSIALDSIIDVSHHLATDGTLNWTPPSDEWTIIRFGMSSTEAINRPASPGGEGLEVDKMNVRALDVHFDNYLATAKKLAGDQVGKAFASTHADSWEVGRQNWTQDFADTFEAMRGYSPIRYLPATLGYVIHHDDHTERFLWDMRKTIADLIAERFYGGMTERANAMGIKFSAQSMKPFIDNLYALGQTDIIYANSSFAGIEPENNKKNQEFTYLTAKMTASAGSIYGRPVRSESFTAKPEANRWLNHPQYYKSQADTDLAAGVTNITHHLFTHQPWTNLAPGMTLGYWGLHFERTQTWWHEINDWNQYLTRSQGMLKQGQPVFDILHLLGDDSSTKFDRSFVYETLPKGYDFEFISSHGLLNKLYVNSDKNLAYATGRQFRILSLADDVSMRPEVLLKLKHLLKQGAVIVGKAPKQSPSLAGGLAAERSVAQLRDEIWGEQFSSQVFDSIEAALSALNIKPDVSISGTDNRIVWRHHHVAEQQLDFYFVSNLDMKPTTASIEFRVTGKTPELWDPMTGKRQRIRDFQQQDGRTQMELNFEQVQSYFVVFSEQATTENTVDHRDYQLTQTIDRPWQIDFIKGVKKPQPIAMPSLVDLKDHAVADVKYFAGTARYQTSFEFSGSAEQTGSKEFVLDLGQVHQFARVYLNGHDLGLKMWAPYRFEASQHLRAGSNQLVVEVTNLWPNRLIGDERQYADTASWKVNGYQGSQLVEFPDWLTGPSPNQPGDRSTFATWKHWSKDDALIPSGLIGPVKLLER</sequence>
<proteinExistence type="predicted"/>
<feature type="signal peptide" evidence="3">
    <location>
        <begin position="1"/>
        <end position="19"/>
    </location>
</feature>
<dbReference type="Proteomes" id="UP000638014">
    <property type="component" value="Unassembled WGS sequence"/>
</dbReference>
<dbReference type="EMBL" id="JACXAF010000004">
    <property type="protein sequence ID" value="MBD1388680.1"/>
    <property type="molecule type" value="Genomic_DNA"/>
</dbReference>
<dbReference type="Pfam" id="PF17132">
    <property type="entry name" value="Glyco_hydro_106"/>
    <property type="match status" value="1"/>
</dbReference>
<dbReference type="Gene3D" id="2.60.120.260">
    <property type="entry name" value="Galactose-binding domain-like"/>
    <property type="match status" value="2"/>
</dbReference>
<dbReference type="Pfam" id="PF22666">
    <property type="entry name" value="Glyco_hydro_2_N2"/>
    <property type="match status" value="1"/>
</dbReference>